<evidence type="ECO:0000256" key="1">
    <source>
        <dbReference type="SAM" id="MobiDB-lite"/>
    </source>
</evidence>
<evidence type="ECO:0000313" key="2">
    <source>
        <dbReference type="EMBL" id="PCG74264.1"/>
    </source>
</evidence>
<reference evidence="2" key="1">
    <citation type="submission" date="2017-09" db="EMBL/GenBank/DDBJ databases">
        <title>Contemporary evolution of a Lepidopteran species, Heliothis virescens, in response to modern agricultural practices.</title>
        <authorList>
            <person name="Fritz M.L."/>
            <person name="Deyonke A.M."/>
            <person name="Papanicolaou A."/>
            <person name="Micinski S."/>
            <person name="Westbrook J."/>
            <person name="Gould F."/>
        </authorList>
    </citation>
    <scope>NUCLEOTIDE SEQUENCE [LARGE SCALE GENOMIC DNA]</scope>
    <source>
        <strain evidence="2">HvINT-</strain>
        <tissue evidence="2">Whole body</tissue>
    </source>
</reference>
<feature type="region of interest" description="Disordered" evidence="1">
    <location>
        <begin position="322"/>
        <end position="341"/>
    </location>
</feature>
<organism evidence="2">
    <name type="scientific">Heliothis virescens</name>
    <name type="common">Tobacco budworm moth</name>
    <dbReference type="NCBI Taxonomy" id="7102"/>
    <lineage>
        <taxon>Eukaryota</taxon>
        <taxon>Metazoa</taxon>
        <taxon>Ecdysozoa</taxon>
        <taxon>Arthropoda</taxon>
        <taxon>Hexapoda</taxon>
        <taxon>Insecta</taxon>
        <taxon>Pterygota</taxon>
        <taxon>Neoptera</taxon>
        <taxon>Endopterygota</taxon>
        <taxon>Lepidoptera</taxon>
        <taxon>Glossata</taxon>
        <taxon>Ditrysia</taxon>
        <taxon>Noctuoidea</taxon>
        <taxon>Noctuidae</taxon>
        <taxon>Heliothinae</taxon>
        <taxon>Heliothis</taxon>
    </lineage>
</organism>
<accession>A0A2A4JRM2</accession>
<dbReference type="STRING" id="7102.A0A2A4JRM2"/>
<comment type="caution">
    <text evidence="2">The sequence shown here is derived from an EMBL/GenBank/DDBJ whole genome shotgun (WGS) entry which is preliminary data.</text>
</comment>
<dbReference type="Gene3D" id="1.20.1270.280">
    <property type="match status" value="1"/>
</dbReference>
<protein>
    <submittedName>
        <fullName evidence="2">Uncharacterized protein</fullName>
    </submittedName>
</protein>
<feature type="compositionally biased region" description="Low complexity" evidence="1">
    <location>
        <begin position="26"/>
        <end position="39"/>
    </location>
</feature>
<sequence>MVVSLVRGHAPAAAALRGGARLHGAAGCGRLRAPSSRSSPPSPTPSRAGGQAPAGNVLHRVTRAGMLPSSWRRYAVARGCYGAAVGGRLRAPASRSSPPSPTPVVAQGASALQGNVLHRVIVPACCPAAGGATRWRALHVAAVGGRLRATASRSSPPSSDAVAAQGAKRLQVTRAGCCPSSWRRYAVARGLHGAAVVGDFAHSRHASSPPSPTARRRAGSKRLQVMFYMGPLVRHAASSWRRYAVARGCTVAAVGGRLRAPRHAARRVSDAVAAQGAKRLRVTRAGMLPSSWRRYAVARGCTVQQWVGDFAHRVTQLGRRLRRRRRGRGPSACSSGWATSPHRVSSCRRPDAVAAQGAKRLAGNVLHRVTRAGMLPSSMRRLRGGARLRGAAVVGDFAHRVTQLSPPSPTPSRAGGQAPAGNVLHRVTRAGMLPAAARYAVRAALHGAAVGGRLRARRVTQLAAVSDAVAAQGAKRLQG</sequence>
<name>A0A2A4JRM2_HELVI</name>
<dbReference type="EMBL" id="NWSH01000780">
    <property type="protein sequence ID" value="PCG74264.1"/>
    <property type="molecule type" value="Genomic_DNA"/>
</dbReference>
<feature type="region of interest" description="Disordered" evidence="1">
    <location>
        <begin position="26"/>
        <end position="56"/>
    </location>
</feature>
<gene>
    <name evidence="2" type="ORF">B5V51_13597</name>
</gene>
<dbReference type="AlphaFoldDB" id="A0A2A4JRM2"/>
<proteinExistence type="predicted"/>